<feature type="region of interest" description="Disordered" evidence="1">
    <location>
        <begin position="1"/>
        <end position="21"/>
    </location>
</feature>
<accession>K0RE96</accession>
<dbReference type="AlphaFoldDB" id="K0RE96"/>
<sequence>MIASAMSRRSLRAAGGLRRPSESRVFLASRSTIYLDDSCSPNRRRWLSDGLSTEEPKACATVYGIVEMVDPPIFAPSSLPDAAVYGGIGGIGHNLHNPGIPALCPAPA</sequence>
<evidence type="ECO:0000313" key="3">
    <source>
        <dbReference type="Proteomes" id="UP000266841"/>
    </source>
</evidence>
<dbReference type="EMBL" id="AGNL01041479">
    <property type="protein sequence ID" value="EJK51540.1"/>
    <property type="molecule type" value="Genomic_DNA"/>
</dbReference>
<proteinExistence type="predicted"/>
<keyword evidence="3" id="KW-1185">Reference proteome</keyword>
<dbReference type="Proteomes" id="UP000266841">
    <property type="component" value="Unassembled WGS sequence"/>
</dbReference>
<evidence type="ECO:0000313" key="2">
    <source>
        <dbReference type="EMBL" id="EJK51540.1"/>
    </source>
</evidence>
<protein>
    <submittedName>
        <fullName evidence="2">Uncharacterized protein</fullName>
    </submittedName>
</protein>
<organism evidence="2 3">
    <name type="scientific">Thalassiosira oceanica</name>
    <name type="common">Marine diatom</name>
    <dbReference type="NCBI Taxonomy" id="159749"/>
    <lineage>
        <taxon>Eukaryota</taxon>
        <taxon>Sar</taxon>
        <taxon>Stramenopiles</taxon>
        <taxon>Ochrophyta</taxon>
        <taxon>Bacillariophyta</taxon>
        <taxon>Coscinodiscophyceae</taxon>
        <taxon>Thalassiosirophycidae</taxon>
        <taxon>Thalassiosirales</taxon>
        <taxon>Thalassiosiraceae</taxon>
        <taxon>Thalassiosira</taxon>
    </lineage>
</organism>
<gene>
    <name evidence="2" type="ORF">THAOC_29285</name>
</gene>
<feature type="compositionally biased region" description="Low complexity" evidence="1">
    <location>
        <begin position="1"/>
        <end position="18"/>
    </location>
</feature>
<comment type="caution">
    <text evidence="2">The sequence shown here is derived from an EMBL/GenBank/DDBJ whole genome shotgun (WGS) entry which is preliminary data.</text>
</comment>
<evidence type="ECO:0000256" key="1">
    <source>
        <dbReference type="SAM" id="MobiDB-lite"/>
    </source>
</evidence>
<name>K0RE96_THAOC</name>
<reference evidence="2 3" key="1">
    <citation type="journal article" date="2012" name="Genome Biol.">
        <title>Genome and low-iron response of an oceanic diatom adapted to chronic iron limitation.</title>
        <authorList>
            <person name="Lommer M."/>
            <person name="Specht M."/>
            <person name="Roy A.S."/>
            <person name="Kraemer L."/>
            <person name="Andreson R."/>
            <person name="Gutowska M.A."/>
            <person name="Wolf J."/>
            <person name="Bergner S.V."/>
            <person name="Schilhabel M.B."/>
            <person name="Klostermeier U.C."/>
            <person name="Beiko R.G."/>
            <person name="Rosenstiel P."/>
            <person name="Hippler M."/>
            <person name="Laroche J."/>
        </authorList>
    </citation>
    <scope>NUCLEOTIDE SEQUENCE [LARGE SCALE GENOMIC DNA]</scope>
    <source>
        <strain evidence="2 3">CCMP1005</strain>
    </source>
</reference>